<dbReference type="EMBL" id="PZFK01000030">
    <property type="protein sequence ID" value="PTI28350.1"/>
    <property type="molecule type" value="Genomic_DNA"/>
</dbReference>
<dbReference type="AlphaFoldDB" id="A0A2T4PR31"/>
<dbReference type="Proteomes" id="UP000241209">
    <property type="component" value="Unassembled WGS sequence"/>
</dbReference>
<gene>
    <name evidence="1" type="ORF">BU072_11785</name>
</gene>
<protein>
    <submittedName>
        <fullName evidence="1">Cell division protein ZipA</fullName>
    </submittedName>
</protein>
<dbReference type="InterPro" id="IPR027417">
    <property type="entry name" value="P-loop_NTPase"/>
</dbReference>
<sequence length="163" mass="19003">MTKYGTLYFFAGKMGAGKSTKAKRIAKENNAVLISEDEWLETLYPTQIHSFEHYLKYSNQIKPLIKSHVQSILKTGTDVVMDFPGNTVEQRRWLVEISSDIQTSHQLIFLNLSDDQCIQQIKKRRYEDPSREHFDTIEMFNHVSKFFKAPSENEGLNIKELNQ</sequence>
<evidence type="ECO:0000313" key="1">
    <source>
        <dbReference type="EMBL" id="PTI28350.1"/>
    </source>
</evidence>
<dbReference type="RefSeq" id="WP_107557300.1">
    <property type="nucleotide sequence ID" value="NZ_CANQVP010000020.1"/>
</dbReference>
<proteinExistence type="predicted"/>
<dbReference type="OrthoDB" id="531205at2"/>
<dbReference type="Pfam" id="PF13671">
    <property type="entry name" value="AAA_33"/>
    <property type="match status" value="1"/>
</dbReference>
<keyword evidence="1" id="KW-0131">Cell cycle</keyword>
<dbReference type="SUPFAM" id="SSF52540">
    <property type="entry name" value="P-loop containing nucleoside triphosphate hydrolases"/>
    <property type="match status" value="1"/>
</dbReference>
<keyword evidence="1" id="KW-0132">Cell division</keyword>
<organism evidence="1 2">
    <name type="scientific">Mammaliicoccus vitulinus</name>
    <dbReference type="NCBI Taxonomy" id="71237"/>
    <lineage>
        <taxon>Bacteria</taxon>
        <taxon>Bacillati</taxon>
        <taxon>Bacillota</taxon>
        <taxon>Bacilli</taxon>
        <taxon>Bacillales</taxon>
        <taxon>Staphylococcaceae</taxon>
        <taxon>Mammaliicoccus</taxon>
    </lineage>
</organism>
<accession>A0A2T4PR31</accession>
<dbReference type="Gene3D" id="3.40.50.300">
    <property type="entry name" value="P-loop containing nucleotide triphosphate hydrolases"/>
    <property type="match status" value="1"/>
</dbReference>
<comment type="caution">
    <text evidence="1">The sequence shown here is derived from an EMBL/GenBank/DDBJ whole genome shotgun (WGS) entry which is preliminary data.</text>
</comment>
<dbReference type="GO" id="GO:0051301">
    <property type="term" value="P:cell division"/>
    <property type="evidence" value="ECO:0007669"/>
    <property type="project" value="UniProtKB-KW"/>
</dbReference>
<name>A0A2T4PR31_9STAP</name>
<dbReference type="STRING" id="1167632.GCA_000286335_02337"/>
<reference evidence="1 2" key="1">
    <citation type="journal article" date="2016" name="Front. Microbiol.">
        <title>Comprehensive Phylogenetic Analysis of Bovine Non-aureus Staphylococci Species Based on Whole-Genome Sequencing.</title>
        <authorList>
            <person name="Naushad S."/>
            <person name="Barkema H.W."/>
            <person name="Luby C."/>
            <person name="Condas L.A."/>
            <person name="Nobrega D.B."/>
            <person name="Carson D.A."/>
            <person name="De Buck J."/>
        </authorList>
    </citation>
    <scope>NUCLEOTIDE SEQUENCE [LARGE SCALE GENOMIC DNA]</scope>
    <source>
        <strain evidence="1 2">SNUC 2204</strain>
    </source>
</reference>
<evidence type="ECO:0000313" key="2">
    <source>
        <dbReference type="Proteomes" id="UP000241209"/>
    </source>
</evidence>